<sequence>MDSYLLYVGVAAATILLPGPAVVLTVNNAIQRGLLKTFAGIFGVASAILLVAAISATSLGIILASSVMAFTVVKVIGAAYLIYLGVKMWRSKEGSKAQSNHKESSVFKCFVEGFLVSSSNPKAIIFFMSIFPQFIDLTQDYQPQFILLAVTFSLLVIAIHTVYALFSSFAKATLSSSKSRQLINKVSGGVFMGFGVGLAASSR</sequence>
<keyword evidence="8" id="KW-1185">Reference proteome</keyword>
<name>A0ABT2YRK7_9GAMM</name>
<organism evidence="7 8">
    <name type="scientific">Marinomonas sargassi</name>
    <dbReference type="NCBI Taxonomy" id="2984494"/>
    <lineage>
        <taxon>Bacteria</taxon>
        <taxon>Pseudomonadati</taxon>
        <taxon>Pseudomonadota</taxon>
        <taxon>Gammaproteobacteria</taxon>
        <taxon>Oceanospirillales</taxon>
        <taxon>Oceanospirillaceae</taxon>
        <taxon>Marinomonas</taxon>
    </lineage>
</organism>
<evidence type="ECO:0000256" key="3">
    <source>
        <dbReference type="ARBA" id="ARBA00022692"/>
    </source>
</evidence>
<proteinExistence type="predicted"/>
<dbReference type="InterPro" id="IPR001123">
    <property type="entry name" value="LeuE-type"/>
</dbReference>
<dbReference type="PIRSF" id="PIRSF006324">
    <property type="entry name" value="LeuE"/>
    <property type="match status" value="1"/>
</dbReference>
<feature type="transmembrane region" description="Helical" evidence="6">
    <location>
        <begin position="38"/>
        <end position="61"/>
    </location>
</feature>
<protein>
    <submittedName>
        <fullName evidence="7">LysE family translocator</fullName>
    </submittedName>
</protein>
<dbReference type="Pfam" id="PF01810">
    <property type="entry name" value="LysE"/>
    <property type="match status" value="1"/>
</dbReference>
<evidence type="ECO:0000256" key="5">
    <source>
        <dbReference type="ARBA" id="ARBA00023136"/>
    </source>
</evidence>
<gene>
    <name evidence="7" type="ORF">OFY17_05215</name>
</gene>
<comment type="caution">
    <text evidence="7">The sequence shown here is derived from an EMBL/GenBank/DDBJ whole genome shotgun (WGS) entry which is preliminary data.</text>
</comment>
<dbReference type="Proteomes" id="UP001209713">
    <property type="component" value="Unassembled WGS sequence"/>
</dbReference>
<keyword evidence="3 6" id="KW-0812">Transmembrane</keyword>
<dbReference type="RefSeq" id="WP_263529664.1">
    <property type="nucleotide sequence ID" value="NZ_JAOVZB010000002.1"/>
</dbReference>
<dbReference type="PANTHER" id="PTHR30086">
    <property type="entry name" value="ARGININE EXPORTER PROTEIN ARGO"/>
    <property type="match status" value="1"/>
</dbReference>
<dbReference type="EMBL" id="JAOVZB010000002">
    <property type="protein sequence ID" value="MCV2402284.1"/>
    <property type="molecule type" value="Genomic_DNA"/>
</dbReference>
<evidence type="ECO:0000256" key="1">
    <source>
        <dbReference type="ARBA" id="ARBA00004651"/>
    </source>
</evidence>
<keyword evidence="4 6" id="KW-1133">Transmembrane helix</keyword>
<keyword evidence="2" id="KW-1003">Cell membrane</keyword>
<feature type="transmembrane region" description="Helical" evidence="6">
    <location>
        <begin position="182"/>
        <end position="200"/>
    </location>
</feature>
<evidence type="ECO:0000313" key="7">
    <source>
        <dbReference type="EMBL" id="MCV2402284.1"/>
    </source>
</evidence>
<evidence type="ECO:0000256" key="6">
    <source>
        <dbReference type="SAM" id="Phobius"/>
    </source>
</evidence>
<dbReference type="PANTHER" id="PTHR30086:SF20">
    <property type="entry name" value="ARGININE EXPORTER PROTEIN ARGO-RELATED"/>
    <property type="match status" value="1"/>
</dbReference>
<keyword evidence="5 6" id="KW-0472">Membrane</keyword>
<feature type="transmembrane region" description="Helical" evidence="6">
    <location>
        <begin position="145"/>
        <end position="170"/>
    </location>
</feature>
<evidence type="ECO:0000313" key="8">
    <source>
        <dbReference type="Proteomes" id="UP001209713"/>
    </source>
</evidence>
<feature type="transmembrane region" description="Helical" evidence="6">
    <location>
        <begin position="6"/>
        <end position="26"/>
    </location>
</feature>
<evidence type="ECO:0000256" key="4">
    <source>
        <dbReference type="ARBA" id="ARBA00022989"/>
    </source>
</evidence>
<feature type="transmembrane region" description="Helical" evidence="6">
    <location>
        <begin position="67"/>
        <end position="86"/>
    </location>
</feature>
<evidence type="ECO:0000256" key="2">
    <source>
        <dbReference type="ARBA" id="ARBA00022475"/>
    </source>
</evidence>
<accession>A0ABT2YRK7</accession>
<reference evidence="7 8" key="1">
    <citation type="submission" date="2022-10" db="EMBL/GenBank/DDBJ databases">
        <title>Marinomonas transparenta sp. nov. and Marinomonas sargassi sp. nov., isolated from marine alga (Sargassum natans (L.) Gaillon).</title>
        <authorList>
            <person name="Wang Y."/>
        </authorList>
    </citation>
    <scope>NUCLEOTIDE SEQUENCE [LARGE SCALE GENOMIC DNA]</scope>
    <source>
        <strain evidence="7 8">C2222</strain>
    </source>
</reference>
<feature type="transmembrane region" description="Helical" evidence="6">
    <location>
        <begin position="106"/>
        <end position="130"/>
    </location>
</feature>
<comment type="subcellular location">
    <subcellularLocation>
        <location evidence="1">Cell membrane</location>
        <topology evidence="1">Multi-pass membrane protein</topology>
    </subcellularLocation>
</comment>